<dbReference type="OrthoDB" id="78296at2759"/>
<feature type="domain" description="Cation efflux protein transmembrane" evidence="8">
    <location>
        <begin position="59"/>
        <end position="247"/>
    </location>
</feature>
<organism evidence="10 11">
    <name type="scientific">Ancylostoma ceylanicum</name>
    <dbReference type="NCBI Taxonomy" id="53326"/>
    <lineage>
        <taxon>Eukaryota</taxon>
        <taxon>Metazoa</taxon>
        <taxon>Ecdysozoa</taxon>
        <taxon>Nematoda</taxon>
        <taxon>Chromadorea</taxon>
        <taxon>Rhabditida</taxon>
        <taxon>Rhabditina</taxon>
        <taxon>Rhabditomorpha</taxon>
        <taxon>Strongyloidea</taxon>
        <taxon>Ancylostomatidae</taxon>
        <taxon>Ancylostomatinae</taxon>
        <taxon>Ancylostoma</taxon>
    </lineage>
</organism>
<dbReference type="SUPFAM" id="SSF161111">
    <property type="entry name" value="Cation efflux protein transmembrane domain-like"/>
    <property type="match status" value="1"/>
</dbReference>
<feature type="transmembrane region" description="Helical" evidence="7">
    <location>
        <begin position="163"/>
        <end position="180"/>
    </location>
</feature>
<comment type="similarity">
    <text evidence="2">Belongs to the cation diffusion facilitator (CDF) transporter (TC 2.A.4) family. SLC30A subfamily.</text>
</comment>
<evidence type="ECO:0000259" key="9">
    <source>
        <dbReference type="Pfam" id="PF16916"/>
    </source>
</evidence>
<dbReference type="SUPFAM" id="SSF160240">
    <property type="entry name" value="Cation efflux protein cytoplasmic domain-like"/>
    <property type="match status" value="1"/>
</dbReference>
<feature type="transmembrane region" description="Helical" evidence="7">
    <location>
        <begin position="223"/>
        <end position="240"/>
    </location>
</feature>
<dbReference type="InterPro" id="IPR050291">
    <property type="entry name" value="CDF_Transporter"/>
</dbReference>
<feature type="domain" description="Cation efflux protein cytoplasmic" evidence="9">
    <location>
        <begin position="295"/>
        <end position="355"/>
    </location>
</feature>
<evidence type="ECO:0000256" key="5">
    <source>
        <dbReference type="ARBA" id="ARBA00022989"/>
    </source>
</evidence>
<dbReference type="Pfam" id="PF16916">
    <property type="entry name" value="ZT_dimer"/>
    <property type="match status" value="1"/>
</dbReference>
<dbReference type="STRING" id="53326.A0A016VYP3"/>
<evidence type="ECO:0000256" key="4">
    <source>
        <dbReference type="ARBA" id="ARBA00022692"/>
    </source>
</evidence>
<comment type="subcellular location">
    <subcellularLocation>
        <location evidence="1">Membrane</location>
        <topology evidence="1">Multi-pass membrane protein</topology>
    </subcellularLocation>
</comment>
<dbReference type="GO" id="GO:0016020">
    <property type="term" value="C:membrane"/>
    <property type="evidence" value="ECO:0007669"/>
    <property type="project" value="UniProtKB-SubCell"/>
</dbReference>
<dbReference type="InterPro" id="IPR058533">
    <property type="entry name" value="Cation_efflux_TM"/>
</dbReference>
<dbReference type="FunFam" id="1.20.1510.10:FF:000005">
    <property type="entry name" value="Putative Cation diffusion facilitator 1"/>
    <property type="match status" value="1"/>
</dbReference>
<dbReference type="InterPro" id="IPR027469">
    <property type="entry name" value="Cation_efflux_TMD_sf"/>
</dbReference>
<dbReference type="InterPro" id="IPR027470">
    <property type="entry name" value="Cation_efflux_CTD"/>
</dbReference>
<comment type="caution">
    <text evidence="10">The sequence shown here is derived from an EMBL/GenBank/DDBJ whole genome shotgun (WGS) entry which is preliminary data.</text>
</comment>
<evidence type="ECO:0000313" key="11">
    <source>
        <dbReference type="Proteomes" id="UP000024635"/>
    </source>
</evidence>
<keyword evidence="6 7" id="KW-0472">Membrane</keyword>
<keyword evidence="5 7" id="KW-1133">Transmembrane helix</keyword>
<protein>
    <submittedName>
        <fullName evidence="10">Uncharacterized protein</fullName>
    </submittedName>
</protein>
<dbReference type="GO" id="GO:0008324">
    <property type="term" value="F:monoatomic cation transmembrane transporter activity"/>
    <property type="evidence" value="ECO:0007669"/>
    <property type="project" value="InterPro"/>
</dbReference>
<keyword evidence="3" id="KW-0813">Transport</keyword>
<evidence type="ECO:0000256" key="6">
    <source>
        <dbReference type="ARBA" id="ARBA00023136"/>
    </source>
</evidence>
<accession>A0A016VYP3</accession>
<dbReference type="EMBL" id="JARK01001339">
    <property type="protein sequence ID" value="EYC32132.1"/>
    <property type="molecule type" value="Genomic_DNA"/>
</dbReference>
<keyword evidence="11" id="KW-1185">Reference proteome</keyword>
<evidence type="ECO:0000256" key="1">
    <source>
        <dbReference type="ARBA" id="ARBA00004141"/>
    </source>
</evidence>
<feature type="transmembrane region" description="Helical" evidence="7">
    <location>
        <begin position="126"/>
        <end position="143"/>
    </location>
</feature>
<evidence type="ECO:0000313" key="10">
    <source>
        <dbReference type="EMBL" id="EYC32132.1"/>
    </source>
</evidence>
<keyword evidence="4 7" id="KW-0812">Transmembrane</keyword>
<dbReference type="Gene3D" id="3.30.70.1350">
    <property type="entry name" value="Cation efflux protein, cytoplasmic domain"/>
    <property type="match status" value="1"/>
</dbReference>
<name>A0A016VYP3_9BILA</name>
<reference evidence="11" key="1">
    <citation type="journal article" date="2015" name="Nat. Genet.">
        <title>The genome and transcriptome of the zoonotic hookworm Ancylostoma ceylanicum identify infection-specific gene families.</title>
        <authorList>
            <person name="Schwarz E.M."/>
            <person name="Hu Y."/>
            <person name="Antoshechkin I."/>
            <person name="Miller M.M."/>
            <person name="Sternberg P.W."/>
            <person name="Aroian R.V."/>
        </authorList>
    </citation>
    <scope>NUCLEOTIDE SEQUENCE</scope>
    <source>
        <strain evidence="11">HY135</strain>
    </source>
</reference>
<dbReference type="PANTHER" id="PTHR43840:SF8">
    <property type="entry name" value="CATION EFFLUX PROTEIN CYTOPLASMIC DOMAIN-CONTAINING PROTEIN"/>
    <property type="match status" value="1"/>
</dbReference>
<dbReference type="InterPro" id="IPR002524">
    <property type="entry name" value="Cation_efflux"/>
</dbReference>
<gene>
    <name evidence="10" type="primary">Acey_s0003.g1420</name>
    <name evidence="10" type="synonym">Acey-PDB1.1</name>
    <name evidence="10" type="ORF">Y032_0003g1420</name>
</gene>
<proteinExistence type="inferred from homology"/>
<evidence type="ECO:0000256" key="3">
    <source>
        <dbReference type="ARBA" id="ARBA00022448"/>
    </source>
</evidence>
<evidence type="ECO:0000256" key="2">
    <source>
        <dbReference type="ARBA" id="ARBA00008873"/>
    </source>
</evidence>
<dbReference type="NCBIfam" id="TIGR01297">
    <property type="entry name" value="CDF"/>
    <property type="match status" value="1"/>
</dbReference>
<dbReference type="Gene3D" id="1.20.1510.10">
    <property type="entry name" value="Cation efflux protein transmembrane domain"/>
    <property type="match status" value="1"/>
</dbReference>
<feature type="transmembrane region" description="Helical" evidence="7">
    <location>
        <begin position="84"/>
        <end position="105"/>
    </location>
</feature>
<evidence type="ECO:0000259" key="8">
    <source>
        <dbReference type="Pfam" id="PF01545"/>
    </source>
</evidence>
<dbReference type="PANTHER" id="PTHR43840">
    <property type="entry name" value="MITOCHONDRIAL METAL TRANSPORTER 1-RELATED"/>
    <property type="match status" value="1"/>
</dbReference>
<dbReference type="Proteomes" id="UP000024635">
    <property type="component" value="Unassembled WGS sequence"/>
</dbReference>
<feature type="transmembrane region" description="Helical" evidence="7">
    <location>
        <begin position="57"/>
        <end position="78"/>
    </location>
</feature>
<dbReference type="AlphaFoldDB" id="A0A016VYP3"/>
<dbReference type="Pfam" id="PF01545">
    <property type="entry name" value="Cation_efflux"/>
    <property type="match status" value="1"/>
</dbReference>
<dbReference type="InterPro" id="IPR036837">
    <property type="entry name" value="Cation_efflux_CTD_sf"/>
</dbReference>
<evidence type="ECO:0000256" key="7">
    <source>
        <dbReference type="SAM" id="Phobius"/>
    </source>
</evidence>
<sequence length="364" mass="40687">MKILCCNRAKVGVRKFYEKQNDLVEAWKEDEKVLTTTVDHAAQAEKDQRVKVWDTRLATITIILNVFLIAAKTTAAILSDSLSVVASVVDSAMDITSGLVLWYTCRLIERSNKHHYPVGLNRLEPLTTLIVGLIMVFANLLVLQEAAVDSVTGNLHPRVDIPTLVILCTGTSIKAVLFLICRSRNTSASRVLAIDQRNDCITNLVALAGAYIGHRYWKYADPIGATCVSGFIIITWLMTVREQIPLLIGKTADPQLINRIVNVSLLSIDCLQPIDSPPFGQLSSNIDFQVAISHDDRIKHLDTVYVYHFGANFLVELHVVMDREISLCDAHDVSETLQNKLEQLSFVERAFVHCDYQFDGDEHV</sequence>